<keyword evidence="3 6" id="KW-0032">Aminotransferase</keyword>
<dbReference type="PROSITE" id="PS00105">
    <property type="entry name" value="AA_TRANSFER_CLASS_1"/>
    <property type="match status" value="1"/>
</dbReference>
<feature type="domain" description="Aminotransferase class I/classII large" evidence="7">
    <location>
        <begin position="38"/>
        <end position="288"/>
    </location>
</feature>
<evidence type="ECO:0000259" key="7">
    <source>
        <dbReference type="Pfam" id="PF00155"/>
    </source>
</evidence>
<dbReference type="SUPFAM" id="SSF53383">
    <property type="entry name" value="PLP-dependent transferases"/>
    <property type="match status" value="1"/>
</dbReference>
<proteinExistence type="inferred from homology"/>
<organism evidence="8 9">
    <name type="scientific">Plantactinospora endophytica</name>
    <dbReference type="NCBI Taxonomy" id="673535"/>
    <lineage>
        <taxon>Bacteria</taxon>
        <taxon>Bacillati</taxon>
        <taxon>Actinomycetota</taxon>
        <taxon>Actinomycetes</taxon>
        <taxon>Micromonosporales</taxon>
        <taxon>Micromonosporaceae</taxon>
        <taxon>Plantactinospora</taxon>
    </lineage>
</organism>
<dbReference type="Pfam" id="PF00155">
    <property type="entry name" value="Aminotran_1_2"/>
    <property type="match status" value="1"/>
</dbReference>
<evidence type="ECO:0000256" key="3">
    <source>
        <dbReference type="ARBA" id="ARBA00022576"/>
    </source>
</evidence>
<sequence>MPTLEIPFAPWRFMLAVDAVNYALGEQVDYRTRHAADPVVNLSSGVNLTEPPWELVDFALGAARDPLFWHDYDGPDGHLVGRAAVAAYEATWAGVPVGVENVLVTAGASAALALVARGLHPGTGAGAHAVLPAPTFPLAGAALADAGFRIGEVTSEEPDRWLPTVDELIAAATGDTRVVYVNTFNNPTGERYDEAELRKLVGWAREHRVTVLHDTVSSDVASVGGLPHLLSIAAEEDYPGGVVTVGSLSKSRAVPGFRIGWLVADADLIARLAGFNELIAPSSPGLAAPALLMDRMLAAVPHHGRGSATVDDGDRGPAVLTDGKLSTSDELWHRVEELLRPYHAGLPGLRGFLDRAGALLGTPATANGLAGWRDSLRQTLAGNVASLAGWGETIVAGPPWRGDFNTFVRLPALDGCDALATTHRLFREYGVQTLPAPAFGHSASWWRRHGYFLRLSFALPPARWQEGLARLSAACERLSADG</sequence>
<dbReference type="PANTHER" id="PTHR46383">
    <property type="entry name" value="ASPARTATE AMINOTRANSFERASE"/>
    <property type="match status" value="1"/>
</dbReference>
<keyword evidence="5" id="KW-0663">Pyridoxal phosphate</keyword>
<evidence type="ECO:0000256" key="4">
    <source>
        <dbReference type="ARBA" id="ARBA00022679"/>
    </source>
</evidence>
<dbReference type="Gene3D" id="3.40.640.10">
    <property type="entry name" value="Type I PLP-dependent aspartate aminotransferase-like (Major domain)"/>
    <property type="match status" value="1"/>
</dbReference>
<dbReference type="InterPro" id="IPR015422">
    <property type="entry name" value="PyrdxlP-dep_Trfase_small"/>
</dbReference>
<comment type="cofactor">
    <cofactor evidence="1 6">
        <name>pyridoxal 5'-phosphate</name>
        <dbReference type="ChEBI" id="CHEBI:597326"/>
    </cofactor>
</comment>
<name>A0ABQ4E730_9ACTN</name>
<comment type="similarity">
    <text evidence="2 6">Belongs to the class-I pyridoxal-phosphate-dependent aminotransferase family.</text>
</comment>
<evidence type="ECO:0000256" key="2">
    <source>
        <dbReference type="ARBA" id="ARBA00007441"/>
    </source>
</evidence>
<dbReference type="CDD" id="cd00609">
    <property type="entry name" value="AAT_like"/>
    <property type="match status" value="1"/>
</dbReference>
<protein>
    <recommendedName>
        <fullName evidence="6">Aminotransferase</fullName>
        <ecNumber evidence="6">2.6.1.-</ecNumber>
    </recommendedName>
</protein>
<dbReference type="Gene3D" id="3.90.1150.10">
    <property type="entry name" value="Aspartate Aminotransferase, domain 1"/>
    <property type="match status" value="1"/>
</dbReference>
<dbReference type="EMBL" id="BONW01000028">
    <property type="protein sequence ID" value="GIG90509.1"/>
    <property type="molecule type" value="Genomic_DNA"/>
</dbReference>
<dbReference type="EC" id="2.6.1.-" evidence="6"/>
<dbReference type="InterPro" id="IPR050596">
    <property type="entry name" value="AspAT/PAT-like"/>
</dbReference>
<dbReference type="PANTHER" id="PTHR46383:SF1">
    <property type="entry name" value="ASPARTATE AMINOTRANSFERASE"/>
    <property type="match status" value="1"/>
</dbReference>
<dbReference type="InterPro" id="IPR015421">
    <property type="entry name" value="PyrdxlP-dep_Trfase_major"/>
</dbReference>
<evidence type="ECO:0000256" key="6">
    <source>
        <dbReference type="RuleBase" id="RU000481"/>
    </source>
</evidence>
<gene>
    <name evidence="8" type="ORF">Pen02_54450</name>
</gene>
<keyword evidence="9" id="KW-1185">Reference proteome</keyword>
<dbReference type="InterPro" id="IPR015424">
    <property type="entry name" value="PyrdxlP-dep_Trfase"/>
</dbReference>
<reference evidence="8 9" key="1">
    <citation type="submission" date="2021-01" db="EMBL/GenBank/DDBJ databases">
        <title>Whole genome shotgun sequence of Plantactinospora endophytica NBRC 110450.</title>
        <authorList>
            <person name="Komaki H."/>
            <person name="Tamura T."/>
        </authorList>
    </citation>
    <scope>NUCLEOTIDE SEQUENCE [LARGE SCALE GENOMIC DNA]</scope>
    <source>
        <strain evidence="8 9">NBRC 110450</strain>
    </source>
</reference>
<keyword evidence="4 6" id="KW-0808">Transferase</keyword>
<dbReference type="RefSeq" id="WP_203868924.1">
    <property type="nucleotide sequence ID" value="NZ_BONW01000028.1"/>
</dbReference>
<dbReference type="Proteomes" id="UP000646749">
    <property type="component" value="Unassembled WGS sequence"/>
</dbReference>
<evidence type="ECO:0000313" key="8">
    <source>
        <dbReference type="EMBL" id="GIG90509.1"/>
    </source>
</evidence>
<evidence type="ECO:0000256" key="1">
    <source>
        <dbReference type="ARBA" id="ARBA00001933"/>
    </source>
</evidence>
<comment type="caution">
    <text evidence="8">The sequence shown here is derived from an EMBL/GenBank/DDBJ whole genome shotgun (WGS) entry which is preliminary data.</text>
</comment>
<evidence type="ECO:0000313" key="9">
    <source>
        <dbReference type="Proteomes" id="UP000646749"/>
    </source>
</evidence>
<accession>A0ABQ4E730</accession>
<dbReference type="InterPro" id="IPR004838">
    <property type="entry name" value="NHTrfase_class1_PyrdxlP-BS"/>
</dbReference>
<dbReference type="InterPro" id="IPR004839">
    <property type="entry name" value="Aminotransferase_I/II_large"/>
</dbReference>
<evidence type="ECO:0000256" key="5">
    <source>
        <dbReference type="ARBA" id="ARBA00022898"/>
    </source>
</evidence>